<organism evidence="3 4">
    <name type="scientific">Litoribrevibacter euphylliae</name>
    <dbReference type="NCBI Taxonomy" id="1834034"/>
    <lineage>
        <taxon>Bacteria</taxon>
        <taxon>Pseudomonadati</taxon>
        <taxon>Pseudomonadota</taxon>
        <taxon>Gammaproteobacteria</taxon>
        <taxon>Oceanospirillales</taxon>
        <taxon>Oceanospirillaceae</taxon>
        <taxon>Litoribrevibacter</taxon>
    </lineage>
</organism>
<keyword evidence="4" id="KW-1185">Reference proteome</keyword>
<gene>
    <name evidence="3" type="ORF">ACFOEK_07190</name>
</gene>
<dbReference type="PROSITE" id="PS51257">
    <property type="entry name" value="PROKAR_LIPOPROTEIN"/>
    <property type="match status" value="1"/>
</dbReference>
<feature type="domain" description="DUF4136" evidence="2">
    <location>
        <begin position="49"/>
        <end position="186"/>
    </location>
</feature>
<evidence type="ECO:0000256" key="1">
    <source>
        <dbReference type="SAM" id="SignalP"/>
    </source>
</evidence>
<dbReference type="InterPro" id="IPR025411">
    <property type="entry name" value="DUF4136"/>
</dbReference>
<dbReference type="EMBL" id="JBHRSZ010000002">
    <property type="protein sequence ID" value="MFC3150806.1"/>
    <property type="molecule type" value="Genomic_DNA"/>
</dbReference>
<feature type="signal peptide" evidence="1">
    <location>
        <begin position="1"/>
        <end position="33"/>
    </location>
</feature>
<keyword evidence="1" id="KW-0732">Signal</keyword>
<evidence type="ECO:0000313" key="3">
    <source>
        <dbReference type="EMBL" id="MFC3150806.1"/>
    </source>
</evidence>
<dbReference type="RefSeq" id="WP_386718285.1">
    <property type="nucleotide sequence ID" value="NZ_JBHRSZ010000002.1"/>
</dbReference>
<accession>A0ABV7HGY3</accession>
<dbReference type="Proteomes" id="UP001595476">
    <property type="component" value="Unassembled WGS sequence"/>
</dbReference>
<evidence type="ECO:0000313" key="4">
    <source>
        <dbReference type="Proteomes" id="UP001595476"/>
    </source>
</evidence>
<dbReference type="Gene3D" id="3.30.160.670">
    <property type="match status" value="1"/>
</dbReference>
<name>A0ABV7HGY3_9GAMM</name>
<protein>
    <submittedName>
        <fullName evidence="3">DUF4136 domain-containing protein</fullName>
    </submittedName>
</protein>
<feature type="chain" id="PRO_5046084316" evidence="1">
    <location>
        <begin position="34"/>
        <end position="189"/>
    </location>
</feature>
<sequence length="189" mass="21285">MVRLINSLSRTPKKALKAGLFTATLLASGVLLSGCATTSDNVKTHLEANTKYNYQQLSSFSIKPKQFVGAASDAEADIYNAVKSELGKKGYQFSNDNGDFAVEFYARRTEEKKMVMRPIITPAGQFTDYRMEDFLKGSLVIHLRDTKTNEVFWKNSLSAEGKHRAEGEELKKRINYAVKRIFEAFPEKI</sequence>
<comment type="caution">
    <text evidence="3">The sequence shown here is derived from an EMBL/GenBank/DDBJ whole genome shotgun (WGS) entry which is preliminary data.</text>
</comment>
<reference evidence="4" key="1">
    <citation type="journal article" date="2019" name="Int. J. Syst. Evol. Microbiol.">
        <title>The Global Catalogue of Microorganisms (GCM) 10K type strain sequencing project: providing services to taxonomists for standard genome sequencing and annotation.</title>
        <authorList>
            <consortium name="The Broad Institute Genomics Platform"/>
            <consortium name="The Broad Institute Genome Sequencing Center for Infectious Disease"/>
            <person name="Wu L."/>
            <person name="Ma J."/>
        </authorList>
    </citation>
    <scope>NUCLEOTIDE SEQUENCE [LARGE SCALE GENOMIC DNA]</scope>
    <source>
        <strain evidence="4">KCTC 52438</strain>
    </source>
</reference>
<evidence type="ECO:0000259" key="2">
    <source>
        <dbReference type="Pfam" id="PF13590"/>
    </source>
</evidence>
<proteinExistence type="predicted"/>
<dbReference type="Pfam" id="PF13590">
    <property type="entry name" value="DUF4136"/>
    <property type="match status" value="1"/>
</dbReference>